<dbReference type="SUPFAM" id="SSF53822">
    <property type="entry name" value="Periplasmic binding protein-like I"/>
    <property type="match status" value="1"/>
</dbReference>
<dbReference type="InterPro" id="IPR010982">
    <property type="entry name" value="Lambda_DNA-bd_dom_sf"/>
</dbReference>
<proteinExistence type="predicted"/>
<keyword evidence="2" id="KW-0238">DNA-binding</keyword>
<feature type="region of interest" description="Disordered" evidence="4">
    <location>
        <begin position="338"/>
        <end position="358"/>
    </location>
</feature>
<dbReference type="InterPro" id="IPR046335">
    <property type="entry name" value="LacI/GalR-like_sensor"/>
</dbReference>
<dbReference type="InterPro" id="IPR000843">
    <property type="entry name" value="HTH_LacI"/>
</dbReference>
<evidence type="ECO:0000256" key="2">
    <source>
        <dbReference type="ARBA" id="ARBA00023125"/>
    </source>
</evidence>
<keyword evidence="1" id="KW-0805">Transcription regulation</keyword>
<keyword evidence="3" id="KW-0804">Transcription</keyword>
<dbReference type="Gene3D" id="3.40.50.2300">
    <property type="match status" value="2"/>
</dbReference>
<dbReference type="PROSITE" id="PS50932">
    <property type="entry name" value="HTH_LACI_2"/>
    <property type="match status" value="1"/>
</dbReference>
<dbReference type="PANTHER" id="PTHR30146:SF109">
    <property type="entry name" value="HTH-TYPE TRANSCRIPTIONAL REGULATOR GALS"/>
    <property type="match status" value="1"/>
</dbReference>
<reference evidence="6 7" key="1">
    <citation type="submission" date="2020-08" db="EMBL/GenBank/DDBJ databases">
        <title>Sequencing the genomes of 1000 actinobacteria strains.</title>
        <authorList>
            <person name="Klenk H.-P."/>
        </authorList>
    </citation>
    <scope>NUCLEOTIDE SEQUENCE [LARGE SCALE GENOMIC DNA]</scope>
    <source>
        <strain evidence="6 7">DSM 44230</strain>
    </source>
</reference>
<dbReference type="SUPFAM" id="SSF47413">
    <property type="entry name" value="lambda repressor-like DNA-binding domains"/>
    <property type="match status" value="1"/>
</dbReference>
<evidence type="ECO:0000313" key="7">
    <source>
        <dbReference type="Proteomes" id="UP000533598"/>
    </source>
</evidence>
<sequence length="358" mass="37488">MVTRRDVARLAGTSESVVSYVLNAGPRNVAPATRDRVLAAIDELGYRPNAVARSLRTSRTRTLGLLVPDNANPFFAELAAQIAEDTFAAGHSLLLANSREDPDREAEQVRILLDRKVDGLMLIPACAPTQCVDDLVSSGVRCVLVDRELPRLAAGTVVADHIGGARAAVTHLLEHGRRRIACVAGPHCASPTDDRVLGWRSALIAAQVDPDALPLLHTPFGRMSAYTAATELLSGLTSAERPDAFFVTSDEQAVGVLRAALELGLRVPQDLAIASFDGIAGSAYPVPALTTVSQPIAELSRTAVRLLLDAEDPVGKRIVLPVSLLRRGSCGCPDPAGGGCSASASPAVPPCTAPPSAE</sequence>
<dbReference type="Pfam" id="PF00356">
    <property type="entry name" value="LacI"/>
    <property type="match status" value="1"/>
</dbReference>
<dbReference type="AlphaFoldDB" id="A0A7W7C9K7"/>
<dbReference type="PANTHER" id="PTHR30146">
    <property type="entry name" value="LACI-RELATED TRANSCRIPTIONAL REPRESSOR"/>
    <property type="match status" value="1"/>
</dbReference>
<dbReference type="Proteomes" id="UP000533598">
    <property type="component" value="Unassembled WGS sequence"/>
</dbReference>
<feature type="compositionally biased region" description="Pro residues" evidence="4">
    <location>
        <begin position="347"/>
        <end position="358"/>
    </location>
</feature>
<evidence type="ECO:0000256" key="1">
    <source>
        <dbReference type="ARBA" id="ARBA00023015"/>
    </source>
</evidence>
<evidence type="ECO:0000259" key="5">
    <source>
        <dbReference type="PROSITE" id="PS50932"/>
    </source>
</evidence>
<keyword evidence="7" id="KW-1185">Reference proteome</keyword>
<dbReference type="RefSeq" id="WP_185002968.1">
    <property type="nucleotide sequence ID" value="NZ_BAAAUI010000002.1"/>
</dbReference>
<evidence type="ECO:0000313" key="6">
    <source>
        <dbReference type="EMBL" id="MBB4677080.1"/>
    </source>
</evidence>
<dbReference type="GO" id="GO:0003700">
    <property type="term" value="F:DNA-binding transcription factor activity"/>
    <property type="evidence" value="ECO:0007669"/>
    <property type="project" value="TreeGrafter"/>
</dbReference>
<dbReference type="CDD" id="cd01392">
    <property type="entry name" value="HTH_LacI"/>
    <property type="match status" value="1"/>
</dbReference>
<dbReference type="GO" id="GO:0000976">
    <property type="term" value="F:transcription cis-regulatory region binding"/>
    <property type="evidence" value="ECO:0007669"/>
    <property type="project" value="TreeGrafter"/>
</dbReference>
<dbReference type="Gene3D" id="1.10.260.40">
    <property type="entry name" value="lambda repressor-like DNA-binding domains"/>
    <property type="match status" value="1"/>
</dbReference>
<dbReference type="InterPro" id="IPR028082">
    <property type="entry name" value="Peripla_BP_I"/>
</dbReference>
<comment type="caution">
    <text evidence="6">The sequence shown here is derived from an EMBL/GenBank/DDBJ whole genome shotgun (WGS) entry which is preliminary data.</text>
</comment>
<dbReference type="CDD" id="cd06267">
    <property type="entry name" value="PBP1_LacI_sugar_binding-like"/>
    <property type="match status" value="1"/>
</dbReference>
<organism evidence="6 7">
    <name type="scientific">Crossiella cryophila</name>
    <dbReference type="NCBI Taxonomy" id="43355"/>
    <lineage>
        <taxon>Bacteria</taxon>
        <taxon>Bacillati</taxon>
        <taxon>Actinomycetota</taxon>
        <taxon>Actinomycetes</taxon>
        <taxon>Pseudonocardiales</taxon>
        <taxon>Pseudonocardiaceae</taxon>
        <taxon>Crossiella</taxon>
    </lineage>
</organism>
<name>A0A7W7C9K7_9PSEU</name>
<dbReference type="EMBL" id="JACHMH010000001">
    <property type="protein sequence ID" value="MBB4677080.1"/>
    <property type="molecule type" value="Genomic_DNA"/>
</dbReference>
<feature type="domain" description="HTH lacI-type" evidence="5">
    <location>
        <begin position="2"/>
        <end position="57"/>
    </location>
</feature>
<evidence type="ECO:0000256" key="4">
    <source>
        <dbReference type="SAM" id="MobiDB-lite"/>
    </source>
</evidence>
<accession>A0A7W7C9K7</accession>
<gene>
    <name evidence="6" type="ORF">HNR67_003198</name>
</gene>
<protein>
    <submittedName>
        <fullName evidence="6">LacI family transcriptional regulator</fullName>
    </submittedName>
</protein>
<dbReference type="SMART" id="SM00354">
    <property type="entry name" value="HTH_LACI"/>
    <property type="match status" value="1"/>
</dbReference>
<dbReference type="Pfam" id="PF13377">
    <property type="entry name" value="Peripla_BP_3"/>
    <property type="match status" value="1"/>
</dbReference>
<evidence type="ECO:0000256" key="3">
    <source>
        <dbReference type="ARBA" id="ARBA00023163"/>
    </source>
</evidence>